<evidence type="ECO:0000256" key="1">
    <source>
        <dbReference type="SAM" id="Phobius"/>
    </source>
</evidence>
<name>A0A7W8CUP8_9BACL</name>
<keyword evidence="3" id="KW-1185">Reference proteome</keyword>
<organism evidence="2 3">
    <name type="scientific">Planococcus koreensis</name>
    <dbReference type="NCBI Taxonomy" id="112331"/>
    <lineage>
        <taxon>Bacteria</taxon>
        <taxon>Bacillati</taxon>
        <taxon>Bacillota</taxon>
        <taxon>Bacilli</taxon>
        <taxon>Bacillales</taxon>
        <taxon>Caryophanaceae</taxon>
        <taxon>Planococcus</taxon>
    </lineage>
</organism>
<accession>A0A7W8CUP8</accession>
<keyword evidence="1" id="KW-0812">Transmembrane</keyword>
<keyword evidence="1" id="KW-1133">Transmembrane helix</keyword>
<protein>
    <submittedName>
        <fullName evidence="2">Uncharacterized protein</fullName>
    </submittedName>
</protein>
<dbReference type="RefSeq" id="WP_135502098.1">
    <property type="nucleotide sequence ID" value="NZ_JACHHE010000004.1"/>
</dbReference>
<dbReference type="AlphaFoldDB" id="A0A7W8CUP8"/>
<dbReference type="OrthoDB" id="2943404at2"/>
<feature type="transmembrane region" description="Helical" evidence="1">
    <location>
        <begin position="31"/>
        <end position="50"/>
    </location>
</feature>
<evidence type="ECO:0000313" key="3">
    <source>
        <dbReference type="Proteomes" id="UP000525923"/>
    </source>
</evidence>
<comment type="caution">
    <text evidence="2">The sequence shown here is derived from an EMBL/GenBank/DDBJ whole genome shotgun (WGS) entry which is preliminary data.</text>
</comment>
<sequence length="94" mass="10464">MDYLKIFSCQLVLFALGAKMSFFFDHYISPPLTRIDFLAGVLAIPCFFLYWKVMEKVHAHFSGIGLPAKILLAIPAFATGTFAVGWITYLLGGI</sequence>
<dbReference type="Proteomes" id="UP000525923">
    <property type="component" value="Unassembled WGS sequence"/>
</dbReference>
<keyword evidence="1" id="KW-0472">Membrane</keyword>
<gene>
    <name evidence="2" type="ORF">HNQ44_001763</name>
</gene>
<dbReference type="EMBL" id="JACHHE010000004">
    <property type="protein sequence ID" value="MBB5180335.1"/>
    <property type="molecule type" value="Genomic_DNA"/>
</dbReference>
<evidence type="ECO:0000313" key="2">
    <source>
        <dbReference type="EMBL" id="MBB5180335.1"/>
    </source>
</evidence>
<feature type="transmembrane region" description="Helical" evidence="1">
    <location>
        <begin position="70"/>
        <end position="91"/>
    </location>
</feature>
<proteinExistence type="predicted"/>
<reference evidence="2 3" key="1">
    <citation type="submission" date="2020-08" db="EMBL/GenBank/DDBJ databases">
        <title>Genomic Encyclopedia of Type Strains, Phase IV (KMG-IV): sequencing the most valuable type-strain genomes for metagenomic binning, comparative biology and taxonomic classification.</title>
        <authorList>
            <person name="Goeker M."/>
        </authorList>
    </citation>
    <scope>NUCLEOTIDE SEQUENCE [LARGE SCALE GENOMIC DNA]</scope>
    <source>
        <strain evidence="2 3">DSM 15895</strain>
    </source>
</reference>